<keyword evidence="1" id="KW-0472">Membrane</keyword>
<sequence length="302" mass="31903">MALVRWLGLDRALPFPLVPVLAFTPYLAAAAPLPVLLALLLRRWRTAVLGTLAAVLLAALVLPRAVPAGPPDPAPTGPPLRVLTVNLHFGHADPVEVVRLVEAERVDLLALQEVTPEAAEGLEHAGLGEVLPHAVTHAAPAAAGGAVHSRYPLTDLGDPGRDIESLYMPQARVDVPDAAPVEITSVHPMSPRRPGSMPQWTAGLRALPETEPGGAVRILAGDFNATLDHAELRAVLDGGYVDAASATGRGFEHTWPVRHPLPMVAIDHVLVDPRVGVESAAVREVPDIKHRAVLTELVLPEG</sequence>
<gene>
    <name evidence="3" type="ORF">HDA32_005849</name>
</gene>
<evidence type="ECO:0000313" key="3">
    <source>
        <dbReference type="EMBL" id="NYE50729.1"/>
    </source>
</evidence>
<keyword evidence="1" id="KW-0812">Transmembrane</keyword>
<organism evidence="3 4">
    <name type="scientific">Spinactinospora alkalitolerans</name>
    <dbReference type="NCBI Taxonomy" id="687207"/>
    <lineage>
        <taxon>Bacteria</taxon>
        <taxon>Bacillati</taxon>
        <taxon>Actinomycetota</taxon>
        <taxon>Actinomycetes</taxon>
        <taxon>Streptosporangiales</taxon>
        <taxon>Nocardiopsidaceae</taxon>
        <taxon>Spinactinospora</taxon>
    </lineage>
</organism>
<dbReference type="InterPro" id="IPR005135">
    <property type="entry name" value="Endo/exonuclease/phosphatase"/>
</dbReference>
<proteinExistence type="predicted"/>
<keyword evidence="3" id="KW-0255">Endonuclease</keyword>
<evidence type="ECO:0000313" key="4">
    <source>
        <dbReference type="Proteomes" id="UP000589036"/>
    </source>
</evidence>
<keyword evidence="4" id="KW-1185">Reference proteome</keyword>
<dbReference type="Gene3D" id="3.60.10.10">
    <property type="entry name" value="Endonuclease/exonuclease/phosphatase"/>
    <property type="match status" value="1"/>
</dbReference>
<name>A0A852U3F4_9ACTN</name>
<dbReference type="EMBL" id="JACCCC010000001">
    <property type="protein sequence ID" value="NYE50729.1"/>
    <property type="molecule type" value="Genomic_DNA"/>
</dbReference>
<evidence type="ECO:0000256" key="1">
    <source>
        <dbReference type="SAM" id="Phobius"/>
    </source>
</evidence>
<dbReference type="Proteomes" id="UP000589036">
    <property type="component" value="Unassembled WGS sequence"/>
</dbReference>
<keyword evidence="3" id="KW-0540">Nuclease</keyword>
<dbReference type="GO" id="GO:0004527">
    <property type="term" value="F:exonuclease activity"/>
    <property type="evidence" value="ECO:0007669"/>
    <property type="project" value="UniProtKB-KW"/>
</dbReference>
<keyword evidence="3" id="KW-0378">Hydrolase</keyword>
<dbReference type="GO" id="GO:0004519">
    <property type="term" value="F:endonuclease activity"/>
    <property type="evidence" value="ECO:0007669"/>
    <property type="project" value="UniProtKB-KW"/>
</dbReference>
<dbReference type="SUPFAM" id="SSF56219">
    <property type="entry name" value="DNase I-like"/>
    <property type="match status" value="1"/>
</dbReference>
<feature type="transmembrane region" description="Helical" evidence="1">
    <location>
        <begin position="47"/>
        <end position="66"/>
    </location>
</feature>
<evidence type="ECO:0000259" key="2">
    <source>
        <dbReference type="Pfam" id="PF03372"/>
    </source>
</evidence>
<accession>A0A852U3F4</accession>
<feature type="transmembrane region" description="Helical" evidence="1">
    <location>
        <begin position="20"/>
        <end position="40"/>
    </location>
</feature>
<feature type="domain" description="Endonuclease/exonuclease/phosphatase" evidence="2">
    <location>
        <begin position="83"/>
        <end position="287"/>
    </location>
</feature>
<reference evidence="3 4" key="1">
    <citation type="submission" date="2020-07" db="EMBL/GenBank/DDBJ databases">
        <title>Sequencing the genomes of 1000 actinobacteria strains.</title>
        <authorList>
            <person name="Klenk H.-P."/>
        </authorList>
    </citation>
    <scope>NUCLEOTIDE SEQUENCE [LARGE SCALE GENOMIC DNA]</scope>
    <source>
        <strain evidence="3 4">CXB654</strain>
    </source>
</reference>
<dbReference type="Pfam" id="PF03372">
    <property type="entry name" value="Exo_endo_phos"/>
    <property type="match status" value="1"/>
</dbReference>
<comment type="caution">
    <text evidence="3">The sequence shown here is derived from an EMBL/GenBank/DDBJ whole genome shotgun (WGS) entry which is preliminary data.</text>
</comment>
<keyword evidence="3" id="KW-0269">Exonuclease</keyword>
<dbReference type="InterPro" id="IPR036691">
    <property type="entry name" value="Endo/exonu/phosph_ase_sf"/>
</dbReference>
<protein>
    <submittedName>
        <fullName evidence="3">Endonuclease/exonuclease/phosphatase family metal-dependent hydrolase</fullName>
    </submittedName>
</protein>
<dbReference type="AlphaFoldDB" id="A0A852U3F4"/>
<keyword evidence="1" id="KW-1133">Transmembrane helix</keyword>